<dbReference type="AlphaFoldDB" id="M1ZZA6"/>
<comment type="caution">
    <text evidence="1">The sequence shown here is derived from an EMBL/GenBank/DDBJ whole genome shotgun (WGS) entry which is preliminary data.</text>
</comment>
<accession>M1ZZA6</accession>
<reference evidence="1 2" key="2">
    <citation type="submission" date="2013-03" db="EMBL/GenBank/DDBJ databases">
        <title>Diversity in Clostridium botulinum.</title>
        <authorList>
            <person name="Timme R.E."/>
            <person name="Allard M."/>
            <person name="Luo Y."/>
            <person name="Strain E."/>
            <person name="Gonzalez-Escalona N."/>
            <person name="Brown E."/>
        </authorList>
    </citation>
    <scope>NUCLEOTIDE SEQUENCE [LARGE SCALE GENOMIC DNA]</scope>
    <source>
        <strain evidence="1 2">CFSAN001627</strain>
    </source>
</reference>
<dbReference type="EMBL" id="AMXI01000221">
    <property type="protein sequence ID" value="EKN42865.1"/>
    <property type="molecule type" value="Genomic_DNA"/>
</dbReference>
<organism evidence="1 2">
    <name type="scientific">Clostridium botulinum CFSAN001627</name>
    <dbReference type="NCBI Taxonomy" id="1232189"/>
    <lineage>
        <taxon>Bacteria</taxon>
        <taxon>Bacillati</taxon>
        <taxon>Bacillota</taxon>
        <taxon>Clostridia</taxon>
        <taxon>Eubacteriales</taxon>
        <taxon>Clostridiaceae</taxon>
        <taxon>Clostridium</taxon>
    </lineage>
</organism>
<proteinExistence type="predicted"/>
<name>M1ZZA6_CLOBO</name>
<dbReference type="Proteomes" id="UP000011944">
    <property type="component" value="Unassembled WGS sequence"/>
</dbReference>
<evidence type="ECO:0000313" key="2">
    <source>
        <dbReference type="Proteomes" id="UP000011944"/>
    </source>
</evidence>
<reference evidence="1 2" key="1">
    <citation type="submission" date="2012-10" db="EMBL/GenBank/DDBJ databases">
        <authorList>
            <person name="Strain E.A."/>
            <person name="Brown E."/>
            <person name="Allard M.W."/>
            <person name="Gonzalez-Escalona N."/>
            <person name="Timme R."/>
        </authorList>
    </citation>
    <scope>NUCLEOTIDE SEQUENCE [LARGE SCALE GENOMIC DNA]</scope>
    <source>
        <strain evidence="1 2">CFSAN001627</strain>
    </source>
</reference>
<evidence type="ECO:0000313" key="1">
    <source>
        <dbReference type="EMBL" id="EKN42865.1"/>
    </source>
</evidence>
<protein>
    <submittedName>
        <fullName evidence="1">Uncharacterized protein</fullName>
    </submittedName>
</protein>
<gene>
    <name evidence="1" type="ORF">CFSAN001627_04125</name>
</gene>
<sequence length="55" mass="6447">MDMLELTIKSFVVIYIVKLILKHNLFISKLVIKIKFLGIHIELNGKEKKHPSDQE</sequence>